<sequence length="141" mass="15825">MVTSTSTPGSMVMEVICFTTSGEMKRSITRLCTRSSNLSHVLVPSPQGAILVVILRTLVGILTGPFTLNLLSLAPQPKSVHTFSRFLTFFEESDSDLVNLLLWLLKSCLSLLHWWCRTKKIGAAELMKKLGDERLFYYLKT</sequence>
<organism evidence="1 2">
    <name type="scientific">Brassica oleracea var. oleracea</name>
    <dbReference type="NCBI Taxonomy" id="109376"/>
    <lineage>
        <taxon>Eukaryota</taxon>
        <taxon>Viridiplantae</taxon>
        <taxon>Streptophyta</taxon>
        <taxon>Embryophyta</taxon>
        <taxon>Tracheophyta</taxon>
        <taxon>Spermatophyta</taxon>
        <taxon>Magnoliopsida</taxon>
        <taxon>eudicotyledons</taxon>
        <taxon>Gunneridae</taxon>
        <taxon>Pentapetalae</taxon>
        <taxon>rosids</taxon>
        <taxon>malvids</taxon>
        <taxon>Brassicales</taxon>
        <taxon>Brassicaceae</taxon>
        <taxon>Brassiceae</taxon>
        <taxon>Brassica</taxon>
    </lineage>
</organism>
<dbReference type="AlphaFoldDB" id="A0A0D3AC89"/>
<evidence type="ECO:0000313" key="2">
    <source>
        <dbReference type="Proteomes" id="UP000032141"/>
    </source>
</evidence>
<dbReference type="Gramene" id="Bo1g112450.1">
    <property type="protein sequence ID" value="Bo1g112450.1"/>
    <property type="gene ID" value="Bo1g112450"/>
</dbReference>
<dbReference type="HOGENOM" id="CLU_1827983_0_0_1"/>
<protein>
    <submittedName>
        <fullName evidence="1">Uncharacterized protein</fullName>
    </submittedName>
</protein>
<keyword evidence="2" id="KW-1185">Reference proteome</keyword>
<proteinExistence type="predicted"/>
<dbReference type="eggNOG" id="ENOG502SBJD">
    <property type="taxonomic scope" value="Eukaryota"/>
</dbReference>
<reference evidence="1" key="2">
    <citation type="submission" date="2015-03" db="UniProtKB">
        <authorList>
            <consortium name="EnsemblPlants"/>
        </authorList>
    </citation>
    <scope>IDENTIFICATION</scope>
</reference>
<evidence type="ECO:0000313" key="1">
    <source>
        <dbReference type="EnsemblPlants" id="Bo1g112450.1"/>
    </source>
</evidence>
<name>A0A0D3AC89_BRAOL</name>
<reference evidence="1 2" key="1">
    <citation type="journal article" date="2014" name="Genome Biol.">
        <title>Transcriptome and methylome profiling reveals relics of genome dominance in the mesopolyploid Brassica oleracea.</title>
        <authorList>
            <person name="Parkin I.A."/>
            <person name="Koh C."/>
            <person name="Tang H."/>
            <person name="Robinson S.J."/>
            <person name="Kagale S."/>
            <person name="Clarke W.E."/>
            <person name="Town C.D."/>
            <person name="Nixon J."/>
            <person name="Krishnakumar V."/>
            <person name="Bidwell S.L."/>
            <person name="Denoeud F."/>
            <person name="Belcram H."/>
            <person name="Links M.G."/>
            <person name="Just J."/>
            <person name="Clarke C."/>
            <person name="Bender T."/>
            <person name="Huebert T."/>
            <person name="Mason A.S."/>
            <person name="Pires J.C."/>
            <person name="Barker G."/>
            <person name="Moore J."/>
            <person name="Walley P.G."/>
            <person name="Manoli S."/>
            <person name="Batley J."/>
            <person name="Edwards D."/>
            <person name="Nelson M.N."/>
            <person name="Wang X."/>
            <person name="Paterson A.H."/>
            <person name="King G."/>
            <person name="Bancroft I."/>
            <person name="Chalhoub B."/>
            <person name="Sharpe A.G."/>
        </authorList>
    </citation>
    <scope>NUCLEOTIDE SEQUENCE</scope>
    <source>
        <strain evidence="1 2">cv. TO1000</strain>
    </source>
</reference>
<accession>A0A0D3AC89</accession>
<dbReference type="Proteomes" id="UP000032141">
    <property type="component" value="Chromosome C1"/>
</dbReference>
<dbReference type="EnsemblPlants" id="Bo1g112450.1">
    <property type="protein sequence ID" value="Bo1g112450.1"/>
    <property type="gene ID" value="Bo1g112450"/>
</dbReference>